<name>A0A840ARY8_9HYPH</name>
<organism evidence="4 5">
    <name type="scientific">Kaistia hirudinis</name>
    <dbReference type="NCBI Taxonomy" id="1293440"/>
    <lineage>
        <taxon>Bacteria</taxon>
        <taxon>Pseudomonadati</taxon>
        <taxon>Pseudomonadota</taxon>
        <taxon>Alphaproteobacteria</taxon>
        <taxon>Hyphomicrobiales</taxon>
        <taxon>Kaistiaceae</taxon>
        <taxon>Kaistia</taxon>
    </lineage>
</organism>
<dbReference type="InterPro" id="IPR015854">
    <property type="entry name" value="ABC_transpr_LolD-like"/>
</dbReference>
<keyword evidence="5" id="KW-1185">Reference proteome</keyword>
<proteinExistence type="inferred from homology"/>
<dbReference type="Pfam" id="PF00005">
    <property type="entry name" value="ABC_tran"/>
    <property type="match status" value="1"/>
</dbReference>
<keyword evidence="4" id="KW-0449">Lipoprotein</keyword>
<dbReference type="InterPro" id="IPR027417">
    <property type="entry name" value="P-loop_NTPase"/>
</dbReference>
<gene>
    <name evidence="4" type="ORF">GGR25_003480</name>
</gene>
<evidence type="ECO:0000313" key="5">
    <source>
        <dbReference type="Proteomes" id="UP000553963"/>
    </source>
</evidence>
<evidence type="ECO:0000256" key="2">
    <source>
        <dbReference type="ARBA" id="ARBA00022967"/>
    </source>
</evidence>
<reference evidence="4 5" key="1">
    <citation type="submission" date="2020-08" db="EMBL/GenBank/DDBJ databases">
        <title>Genomic Encyclopedia of Type Strains, Phase IV (KMG-IV): sequencing the most valuable type-strain genomes for metagenomic binning, comparative biology and taxonomic classification.</title>
        <authorList>
            <person name="Goeker M."/>
        </authorList>
    </citation>
    <scope>NUCLEOTIDE SEQUENCE [LARGE SCALE GENOMIC DNA]</scope>
    <source>
        <strain evidence="4 5">DSM 25966</strain>
    </source>
</reference>
<dbReference type="Proteomes" id="UP000553963">
    <property type="component" value="Unassembled WGS sequence"/>
</dbReference>
<dbReference type="GO" id="GO:0005524">
    <property type="term" value="F:ATP binding"/>
    <property type="evidence" value="ECO:0007669"/>
    <property type="project" value="InterPro"/>
</dbReference>
<dbReference type="PANTHER" id="PTHR24220:SF689">
    <property type="entry name" value="LIPOPROTEIN-RELEASING SYSTEM ATP-BINDING PROTEIN LOLD"/>
    <property type="match status" value="1"/>
</dbReference>
<accession>A0A840ARY8</accession>
<dbReference type="PANTHER" id="PTHR24220">
    <property type="entry name" value="IMPORT ATP-BINDING PROTEIN"/>
    <property type="match status" value="1"/>
</dbReference>
<dbReference type="SUPFAM" id="SSF52540">
    <property type="entry name" value="P-loop containing nucleoside triphosphate hydrolases"/>
    <property type="match status" value="1"/>
</dbReference>
<dbReference type="GO" id="GO:0022857">
    <property type="term" value="F:transmembrane transporter activity"/>
    <property type="evidence" value="ECO:0007669"/>
    <property type="project" value="TreeGrafter"/>
</dbReference>
<comment type="similarity">
    <text evidence="1">Belongs to the ABC transporter superfamily.</text>
</comment>
<sequence length="131" mass="13830">MLMQMGNLVDHLTVAQNIRLQRSLAGQRERARLPELLASIGIGALGDSLPSQLSGGESARAGLCVALASEPFILICDEPTAEVDAETEKDVITVLRQHCSAGACVIVATHSDVLARAANRCLSIRDGRLVA</sequence>
<keyword evidence="2" id="KW-1278">Translocase</keyword>
<comment type="caution">
    <text evidence="4">The sequence shown here is derived from an EMBL/GenBank/DDBJ whole genome shotgun (WGS) entry which is preliminary data.</text>
</comment>
<dbReference type="Gene3D" id="3.40.50.300">
    <property type="entry name" value="P-loop containing nucleotide triphosphate hydrolases"/>
    <property type="match status" value="1"/>
</dbReference>
<dbReference type="GO" id="GO:0005886">
    <property type="term" value="C:plasma membrane"/>
    <property type="evidence" value="ECO:0007669"/>
    <property type="project" value="TreeGrafter"/>
</dbReference>
<dbReference type="EMBL" id="JACIDS010000004">
    <property type="protein sequence ID" value="MBB3932422.1"/>
    <property type="molecule type" value="Genomic_DNA"/>
</dbReference>
<dbReference type="InterPro" id="IPR003439">
    <property type="entry name" value="ABC_transporter-like_ATP-bd"/>
</dbReference>
<evidence type="ECO:0000313" key="4">
    <source>
        <dbReference type="EMBL" id="MBB3932422.1"/>
    </source>
</evidence>
<protein>
    <submittedName>
        <fullName evidence="4">ABC-type lipoprotein export system ATPase subunit</fullName>
    </submittedName>
</protein>
<evidence type="ECO:0000256" key="1">
    <source>
        <dbReference type="ARBA" id="ARBA00005417"/>
    </source>
</evidence>
<dbReference type="AlphaFoldDB" id="A0A840ARY8"/>
<dbReference type="GO" id="GO:0016887">
    <property type="term" value="F:ATP hydrolysis activity"/>
    <property type="evidence" value="ECO:0007669"/>
    <property type="project" value="InterPro"/>
</dbReference>
<feature type="domain" description="ABC transporter" evidence="3">
    <location>
        <begin position="2"/>
        <end position="81"/>
    </location>
</feature>
<evidence type="ECO:0000259" key="3">
    <source>
        <dbReference type="Pfam" id="PF00005"/>
    </source>
</evidence>